<reference evidence="7" key="1">
    <citation type="journal article" date="2024" name="IScience">
        <title>Strigolactones Initiate the Formation of Haustorium-like Structures in Castilleja.</title>
        <authorList>
            <person name="Buerger M."/>
            <person name="Peterson D."/>
            <person name="Chory J."/>
        </authorList>
    </citation>
    <scope>NUCLEOTIDE SEQUENCE [LARGE SCALE GENOMIC DNA]</scope>
</reference>
<dbReference type="EC" id="1.13.11.51" evidence="6"/>
<evidence type="ECO:0000256" key="4">
    <source>
        <dbReference type="ARBA" id="ARBA00023004"/>
    </source>
</evidence>
<dbReference type="Proteomes" id="UP001632038">
    <property type="component" value="Unassembled WGS sequence"/>
</dbReference>
<evidence type="ECO:0000313" key="7">
    <source>
        <dbReference type="Proteomes" id="UP001632038"/>
    </source>
</evidence>
<comment type="caution">
    <text evidence="6">The sequence shown here is derived from an EMBL/GenBank/DDBJ whole genome shotgun (WGS) entry which is preliminary data.</text>
</comment>
<accession>A0ABD3CRP8</accession>
<dbReference type="GO" id="GO:0045549">
    <property type="term" value="F:9-cis-epoxycarotenoid dioxygenase activity"/>
    <property type="evidence" value="ECO:0007669"/>
    <property type="project" value="UniProtKB-EC"/>
</dbReference>
<comment type="similarity">
    <text evidence="1">Belongs to the carotenoid oxygenase family.</text>
</comment>
<proteinExistence type="inferred from homology"/>
<feature type="binding site" evidence="5">
    <location>
        <position position="556"/>
    </location>
    <ligand>
        <name>Fe cation</name>
        <dbReference type="ChEBI" id="CHEBI:24875"/>
        <note>catalytic</note>
    </ligand>
</feature>
<evidence type="ECO:0000256" key="3">
    <source>
        <dbReference type="ARBA" id="ARBA00022964"/>
    </source>
</evidence>
<dbReference type="PANTHER" id="PTHR10543">
    <property type="entry name" value="BETA-CAROTENE DIOXYGENASE"/>
    <property type="match status" value="1"/>
</dbReference>
<feature type="binding site" evidence="5">
    <location>
        <position position="377"/>
    </location>
    <ligand>
        <name>Fe cation</name>
        <dbReference type="ChEBI" id="CHEBI:24875"/>
        <note>catalytic</note>
    </ligand>
</feature>
<name>A0ABD3CRP8_9LAMI</name>
<dbReference type="InterPro" id="IPR004294">
    <property type="entry name" value="Carotenoid_Oase"/>
</dbReference>
<dbReference type="AlphaFoldDB" id="A0ABD3CRP8"/>
<keyword evidence="2 5" id="KW-0479">Metal-binding</keyword>
<dbReference type="Pfam" id="PF03055">
    <property type="entry name" value="RPE65"/>
    <property type="match status" value="1"/>
</dbReference>
<keyword evidence="6" id="KW-0560">Oxidoreductase</keyword>
<feature type="binding site" evidence="5">
    <location>
        <position position="312"/>
    </location>
    <ligand>
        <name>Fe cation</name>
        <dbReference type="ChEBI" id="CHEBI:24875"/>
        <note>catalytic</note>
    </ligand>
</feature>
<feature type="binding site" evidence="5">
    <location>
        <position position="263"/>
    </location>
    <ligand>
        <name>Fe cation</name>
        <dbReference type="ChEBI" id="CHEBI:24875"/>
        <note>catalytic</note>
    </ligand>
</feature>
<sequence length="568" mass="63402">MAIQKSPPTNNPIFCLKRSHERMSFLKPVKMRTIMNTAETNFLKINQKKQSLLGPVFKSIDNFITDFIDSPLRPSIDPKHVLSGNFAPVKNELPPTPCEVVEGSIPSCLDGVYLLNGPNPQFDPIGPYHLFDGDGMLHMIKISGGQATFCSRYVKTYKYTLEHDLGYPVIPSPFSSFNGILASIARVGLSVARVVAGEFDPLVNGYGTANISVAVIGGKLYALGENDLPYEIKVTSDGDIITIGRHDFHHSDEQLAFLSMTAHPKVDPETSEAFAFRYSFPSPCLTYFRIDSQGRKQPDVPILSMKNTALIHDFVVTKQYTVFNDVQMVMSPKEMLKGKPPMRVDLDKTPRLGVIEKYAKDESEMWWVDVPGLNISHVVNAWEEDEGETLVLVVTNLSSVEHTLERMDLVDTNMEEIRICVKRKKVMLRRRLSNRFFDMPVINPAYAGKKNRYAYASQVKRPMINEGLVKVDLSLSSNDCVVGSRLFGPGCSGNEPFFVARDPDNRAAGEDDGYVVAYVHDESAQESKFLVMDAKSPKLEIVGVVKLPGRVPSGFHGLFVHQSQLYKL</sequence>
<evidence type="ECO:0000313" key="6">
    <source>
        <dbReference type="EMBL" id="KAL3632137.1"/>
    </source>
</evidence>
<dbReference type="EMBL" id="JAVIJP010000032">
    <property type="protein sequence ID" value="KAL3632137.1"/>
    <property type="molecule type" value="Genomic_DNA"/>
</dbReference>
<dbReference type="GO" id="GO:0046872">
    <property type="term" value="F:metal ion binding"/>
    <property type="evidence" value="ECO:0007669"/>
    <property type="project" value="UniProtKB-KW"/>
</dbReference>
<evidence type="ECO:0000256" key="1">
    <source>
        <dbReference type="ARBA" id="ARBA00006787"/>
    </source>
</evidence>
<keyword evidence="3" id="KW-0223">Dioxygenase</keyword>
<evidence type="ECO:0000256" key="2">
    <source>
        <dbReference type="ARBA" id="ARBA00022723"/>
    </source>
</evidence>
<keyword evidence="7" id="KW-1185">Reference proteome</keyword>
<keyword evidence="4 5" id="KW-0408">Iron</keyword>
<evidence type="ECO:0000256" key="5">
    <source>
        <dbReference type="PIRSR" id="PIRSR604294-1"/>
    </source>
</evidence>
<organism evidence="6 7">
    <name type="scientific">Castilleja foliolosa</name>
    <dbReference type="NCBI Taxonomy" id="1961234"/>
    <lineage>
        <taxon>Eukaryota</taxon>
        <taxon>Viridiplantae</taxon>
        <taxon>Streptophyta</taxon>
        <taxon>Embryophyta</taxon>
        <taxon>Tracheophyta</taxon>
        <taxon>Spermatophyta</taxon>
        <taxon>Magnoliopsida</taxon>
        <taxon>eudicotyledons</taxon>
        <taxon>Gunneridae</taxon>
        <taxon>Pentapetalae</taxon>
        <taxon>asterids</taxon>
        <taxon>lamiids</taxon>
        <taxon>Lamiales</taxon>
        <taxon>Orobanchaceae</taxon>
        <taxon>Pedicularideae</taxon>
        <taxon>Castillejinae</taxon>
        <taxon>Castilleja</taxon>
    </lineage>
</organism>
<dbReference type="PANTHER" id="PTHR10543:SF46">
    <property type="entry name" value="CAROTENOID CLEAVAGE DIOXYGENASE 4, CHLOROPLASTIC-RELATED"/>
    <property type="match status" value="1"/>
</dbReference>
<gene>
    <name evidence="6" type="primary">CCD4a_6</name>
    <name evidence="6" type="ORF">CASFOL_025121</name>
</gene>
<protein>
    <submittedName>
        <fullName evidence="6">Ccd4,nced4</fullName>
        <ecNumber evidence="6">1.13.11.51</ecNumber>
    </submittedName>
</protein>
<comment type="cofactor">
    <cofactor evidence="5">
        <name>Fe(2+)</name>
        <dbReference type="ChEBI" id="CHEBI:29033"/>
    </cofactor>
    <text evidence="5">Binds 1 Fe(2+) ion per subunit.</text>
</comment>